<dbReference type="GO" id="GO:0016020">
    <property type="term" value="C:membrane"/>
    <property type="evidence" value="ECO:0007669"/>
    <property type="project" value="UniProtKB-SubCell"/>
</dbReference>
<keyword evidence="4 7" id="KW-1133">Transmembrane helix</keyword>
<dbReference type="AlphaFoldDB" id="Q9GRE7"/>
<feature type="transmembrane region" description="Helical" evidence="7">
    <location>
        <begin position="262"/>
        <end position="283"/>
    </location>
</feature>
<dbReference type="PANTHER" id="PTHR47760:SF1">
    <property type="entry name" value="G-PROTEIN COUPLED RECEPTORS FAMILY 1 PROFILE DOMAIN-CONTAINING PROTEIN"/>
    <property type="match status" value="1"/>
</dbReference>
<dbReference type="OrthoDB" id="10033446at2759"/>
<feature type="transmembrane region" description="Helical" evidence="7">
    <location>
        <begin position="33"/>
        <end position="51"/>
    </location>
</feature>
<dbReference type="PANTHER" id="PTHR47760">
    <property type="entry name" value="G-PROTEIN COUPLED RECEPTOR B0563.6-LIKE PROTEIN-RELATED"/>
    <property type="match status" value="1"/>
</dbReference>
<reference evidence="9" key="1">
    <citation type="submission" date="1999-01" db="EMBL/GenBank/DDBJ databases">
        <title>Procambarus putative G protein-coupled receptor.</title>
        <authorList>
            <person name="Yasuda-Kamatani Y."/>
            <person name="Yasuda A."/>
        </authorList>
    </citation>
    <scope>NUCLEOTIDE SEQUENCE</scope>
</reference>
<dbReference type="PROSITE" id="PS00237">
    <property type="entry name" value="G_PROTEIN_RECEP_F1_1"/>
    <property type="match status" value="1"/>
</dbReference>
<feature type="transmembrane region" description="Helical" evidence="7">
    <location>
        <begin position="72"/>
        <end position="94"/>
    </location>
</feature>
<keyword evidence="3 6" id="KW-0812">Transmembrane</keyword>
<dbReference type="InterPro" id="IPR017452">
    <property type="entry name" value="GPCR_Rhodpsn_7TM"/>
</dbReference>
<accession>Q9GRE7</accession>
<dbReference type="RefSeq" id="XP_045605330.1">
    <property type="nucleotide sequence ID" value="XM_045749374.2"/>
</dbReference>
<dbReference type="PROSITE" id="PS50262">
    <property type="entry name" value="G_PROTEIN_RECEP_F1_2"/>
    <property type="match status" value="1"/>
</dbReference>
<feature type="transmembrane region" description="Helical" evidence="7">
    <location>
        <begin position="148"/>
        <end position="168"/>
    </location>
</feature>
<keyword evidence="6" id="KW-0807">Transducer</keyword>
<dbReference type="SUPFAM" id="SSF81321">
    <property type="entry name" value="Family A G protein-coupled receptor-like"/>
    <property type="match status" value="1"/>
</dbReference>
<dbReference type="KEGG" id="pcla:123762688"/>
<evidence type="ECO:0000256" key="4">
    <source>
        <dbReference type="ARBA" id="ARBA00022989"/>
    </source>
</evidence>
<feature type="domain" description="G-protein coupled receptors family 1 profile" evidence="8">
    <location>
        <begin position="45"/>
        <end position="320"/>
    </location>
</feature>
<feature type="transmembrane region" description="Helical" evidence="7">
    <location>
        <begin position="114"/>
        <end position="136"/>
    </location>
</feature>
<proteinExistence type="evidence at transcript level"/>
<evidence type="ECO:0000313" key="9">
    <source>
        <dbReference type="EMBL" id="BAB20671.1"/>
    </source>
</evidence>
<keyword evidence="5 7" id="KW-0472">Membrane</keyword>
<comment type="subcellular location">
    <subcellularLocation>
        <location evidence="1">Membrane</location>
    </subcellularLocation>
</comment>
<evidence type="ECO:0000256" key="1">
    <source>
        <dbReference type="ARBA" id="ARBA00004370"/>
    </source>
</evidence>
<evidence type="ECO:0000256" key="3">
    <source>
        <dbReference type="ARBA" id="ARBA00022692"/>
    </source>
</evidence>
<dbReference type="EMBL" id="AB022880">
    <property type="protein sequence ID" value="BAB20671.1"/>
    <property type="molecule type" value="mRNA"/>
</dbReference>
<evidence type="ECO:0000256" key="5">
    <source>
        <dbReference type="ARBA" id="ARBA00023136"/>
    </source>
</evidence>
<feature type="transmembrane region" description="Helical" evidence="7">
    <location>
        <begin position="303"/>
        <end position="323"/>
    </location>
</feature>
<comment type="similarity">
    <text evidence="2 6">Belongs to the G-protein coupled receptor 1 family.</text>
</comment>
<dbReference type="PRINTS" id="PR00237">
    <property type="entry name" value="GPCRRHODOPSN"/>
</dbReference>
<name>Q9GRE7_PROCL</name>
<dbReference type="GeneID" id="123762688"/>
<dbReference type="Pfam" id="PF00001">
    <property type="entry name" value="7tm_1"/>
    <property type="match status" value="1"/>
</dbReference>
<sequence>MPVNTSISTPDGVPEGDAGDAQLALVEDVAYRYIMPAFISVSVLTNLMNVVMLGRARRQHQQRQAQATTFFYLMWLALTEMLASLALVPALAHLDRSHLSYGWAFYYAHFETPVLNALTSASVYIVVGLSVDRYIAVCHPRRYQDVSAPRLAVSRITLSLLVPALLYIPHGFYQKVVAAQGGAGWTYEGLEMAAPRAWYAWNVVVELCHRMAPATLLAALNACIIYTFKKVTSRRRLLTKSKGTESTNKSEDNSKGQQEHRLIYLLMAIVTTFLLTNLPATVLALIDTAGASHGSFSLEVFRAVANCLEVLGFSLNFVLYFVFVPGVRQGLNEALLVVRKSVCGLVVHAKAAHGCSYSFGEDRSKDTEYDEV</sequence>
<protein>
    <submittedName>
        <fullName evidence="9">G protein-coupled receptor</fullName>
    </submittedName>
</protein>
<feature type="transmembrane region" description="Helical" evidence="7">
    <location>
        <begin position="211"/>
        <end position="228"/>
    </location>
</feature>
<organism evidence="9">
    <name type="scientific">Procambarus clarkii</name>
    <name type="common">Red swamp crayfish</name>
    <dbReference type="NCBI Taxonomy" id="6728"/>
    <lineage>
        <taxon>Eukaryota</taxon>
        <taxon>Metazoa</taxon>
        <taxon>Ecdysozoa</taxon>
        <taxon>Arthropoda</taxon>
        <taxon>Crustacea</taxon>
        <taxon>Multicrustacea</taxon>
        <taxon>Malacostraca</taxon>
        <taxon>Eumalacostraca</taxon>
        <taxon>Eucarida</taxon>
        <taxon>Decapoda</taxon>
        <taxon>Pleocyemata</taxon>
        <taxon>Astacidea</taxon>
        <taxon>Astacoidea</taxon>
        <taxon>Cambaridae</taxon>
        <taxon>Procambarus</taxon>
    </lineage>
</organism>
<evidence type="ECO:0000256" key="6">
    <source>
        <dbReference type="RuleBase" id="RU000688"/>
    </source>
</evidence>
<keyword evidence="6 9" id="KW-0675">Receptor</keyword>
<dbReference type="InterPro" id="IPR000276">
    <property type="entry name" value="GPCR_Rhodpsn"/>
</dbReference>
<dbReference type="CDD" id="cd14978">
    <property type="entry name" value="7tmA_FMRFamide_R-like"/>
    <property type="match status" value="1"/>
</dbReference>
<evidence type="ECO:0000259" key="8">
    <source>
        <dbReference type="PROSITE" id="PS50262"/>
    </source>
</evidence>
<dbReference type="InterPro" id="IPR053093">
    <property type="entry name" value="GPCR-like"/>
</dbReference>
<dbReference type="RefSeq" id="XP_045605332.1">
    <property type="nucleotide sequence ID" value="XM_045749376.2"/>
</dbReference>
<dbReference type="Gene3D" id="1.20.1070.10">
    <property type="entry name" value="Rhodopsin 7-helix transmembrane proteins"/>
    <property type="match status" value="1"/>
</dbReference>
<dbReference type="RefSeq" id="XP_045605329.1">
    <property type="nucleotide sequence ID" value="XM_045749373.2"/>
</dbReference>
<evidence type="ECO:0000256" key="2">
    <source>
        <dbReference type="ARBA" id="ARBA00010663"/>
    </source>
</evidence>
<dbReference type="SMR" id="Q9GRE7"/>
<keyword evidence="6" id="KW-0297">G-protein coupled receptor</keyword>
<dbReference type="GO" id="GO:0004930">
    <property type="term" value="F:G protein-coupled receptor activity"/>
    <property type="evidence" value="ECO:0007669"/>
    <property type="project" value="UniProtKB-KW"/>
</dbReference>
<evidence type="ECO:0000256" key="7">
    <source>
        <dbReference type="SAM" id="Phobius"/>
    </source>
</evidence>